<accession>A0A4V5MTB2</accession>
<dbReference type="EMBL" id="SUNH01000031">
    <property type="protein sequence ID" value="TJZ80808.1"/>
    <property type="molecule type" value="Genomic_DNA"/>
</dbReference>
<evidence type="ECO:0000259" key="3">
    <source>
        <dbReference type="Pfam" id="PF03061"/>
    </source>
</evidence>
<evidence type="ECO:0000256" key="1">
    <source>
        <dbReference type="ARBA" id="ARBA00008324"/>
    </source>
</evidence>
<organism evidence="4 5">
    <name type="scientific">Paracoccus hibiscisoli</name>
    <dbReference type="NCBI Taxonomy" id="2023261"/>
    <lineage>
        <taxon>Bacteria</taxon>
        <taxon>Pseudomonadati</taxon>
        <taxon>Pseudomonadota</taxon>
        <taxon>Alphaproteobacteria</taxon>
        <taxon>Rhodobacterales</taxon>
        <taxon>Paracoccaceae</taxon>
        <taxon>Paracoccus</taxon>
    </lineage>
</organism>
<proteinExistence type="inferred from homology"/>
<sequence length="141" mass="14727">MTDDDLARACAAAMWAQDLASQRLGMVLEDVAPGRAVLSMTITADMVNGHGSAHGGFIFALADSAFAFACNTVDQRSVGQQAAITYLAPARAGERLTATAIERARPGRSGLYDVTVTGADGTVIAEFRGHSRTVKGRILAD</sequence>
<keyword evidence="2" id="KW-0378">Hydrolase</keyword>
<dbReference type="NCBIfam" id="TIGR02286">
    <property type="entry name" value="PaaD"/>
    <property type="match status" value="1"/>
</dbReference>
<protein>
    <submittedName>
        <fullName evidence="4">Hydroxyphenylacetyl-CoA thioesterase PaaI</fullName>
    </submittedName>
</protein>
<evidence type="ECO:0000313" key="5">
    <source>
        <dbReference type="Proteomes" id="UP000306223"/>
    </source>
</evidence>
<dbReference type="Gene3D" id="3.10.129.10">
    <property type="entry name" value="Hotdog Thioesterase"/>
    <property type="match status" value="1"/>
</dbReference>
<feature type="domain" description="Thioesterase" evidence="3">
    <location>
        <begin position="50"/>
        <end position="124"/>
    </location>
</feature>
<dbReference type="AlphaFoldDB" id="A0A4V5MTB2"/>
<comment type="similarity">
    <text evidence="1">Belongs to the thioesterase PaaI family.</text>
</comment>
<dbReference type="InterPro" id="IPR006683">
    <property type="entry name" value="Thioestr_dom"/>
</dbReference>
<dbReference type="NCBIfam" id="TIGR00369">
    <property type="entry name" value="unchar_dom_1"/>
    <property type="match status" value="1"/>
</dbReference>
<dbReference type="Proteomes" id="UP000306223">
    <property type="component" value="Unassembled WGS sequence"/>
</dbReference>
<dbReference type="InterPro" id="IPR029069">
    <property type="entry name" value="HotDog_dom_sf"/>
</dbReference>
<reference evidence="4 5" key="1">
    <citation type="submission" date="2019-04" db="EMBL/GenBank/DDBJ databases">
        <authorList>
            <person name="Li J."/>
        </authorList>
    </citation>
    <scope>NUCLEOTIDE SEQUENCE [LARGE SCALE GENOMIC DNA]</scope>
    <source>
        <strain evidence="4 5">CCTCC AB2016182</strain>
    </source>
</reference>
<dbReference type="PANTHER" id="PTHR42856">
    <property type="entry name" value="ACYL-COENZYME A THIOESTERASE PAAI"/>
    <property type="match status" value="1"/>
</dbReference>
<evidence type="ECO:0000256" key="2">
    <source>
        <dbReference type="ARBA" id="ARBA00022801"/>
    </source>
</evidence>
<dbReference type="OrthoDB" id="32575at2"/>
<name>A0A4V5MTB2_9RHOB</name>
<dbReference type="SUPFAM" id="SSF54637">
    <property type="entry name" value="Thioesterase/thiol ester dehydrase-isomerase"/>
    <property type="match status" value="1"/>
</dbReference>
<dbReference type="InterPro" id="IPR052723">
    <property type="entry name" value="Acyl-CoA_thioesterase_PaaI"/>
</dbReference>
<comment type="caution">
    <text evidence="4">The sequence shown here is derived from an EMBL/GenBank/DDBJ whole genome shotgun (WGS) entry which is preliminary data.</text>
</comment>
<dbReference type="PANTHER" id="PTHR42856:SF1">
    <property type="entry name" value="ACYL-COENZYME A THIOESTERASE PAAI"/>
    <property type="match status" value="1"/>
</dbReference>
<gene>
    <name evidence="4" type="primary">paaI</name>
    <name evidence="4" type="ORF">FA740_16695</name>
</gene>
<dbReference type="InterPro" id="IPR011973">
    <property type="entry name" value="PaaD"/>
</dbReference>
<dbReference type="FunFam" id="3.10.129.10:FF:000022">
    <property type="entry name" value="Phenylacetic acid degradation protein"/>
    <property type="match status" value="1"/>
</dbReference>
<keyword evidence="5" id="KW-1185">Reference proteome</keyword>
<dbReference type="InterPro" id="IPR003736">
    <property type="entry name" value="PAAI_dom"/>
</dbReference>
<dbReference type="RefSeq" id="WP_136857945.1">
    <property type="nucleotide sequence ID" value="NZ_SUNH01000031.1"/>
</dbReference>
<evidence type="ECO:0000313" key="4">
    <source>
        <dbReference type="EMBL" id="TJZ80808.1"/>
    </source>
</evidence>
<dbReference type="Pfam" id="PF03061">
    <property type="entry name" value="4HBT"/>
    <property type="match status" value="1"/>
</dbReference>
<dbReference type="GO" id="GO:0016289">
    <property type="term" value="F:acyl-CoA hydrolase activity"/>
    <property type="evidence" value="ECO:0007669"/>
    <property type="project" value="TreeGrafter"/>
</dbReference>
<dbReference type="CDD" id="cd03443">
    <property type="entry name" value="PaaI_thioesterase"/>
    <property type="match status" value="1"/>
</dbReference>